<dbReference type="GO" id="GO:0005886">
    <property type="term" value="C:plasma membrane"/>
    <property type="evidence" value="ECO:0007669"/>
    <property type="project" value="TreeGrafter"/>
</dbReference>
<evidence type="ECO:0000256" key="2">
    <source>
        <dbReference type="ARBA" id="ARBA00022692"/>
    </source>
</evidence>
<evidence type="ECO:0000256" key="1">
    <source>
        <dbReference type="ARBA" id="ARBA00004141"/>
    </source>
</evidence>
<keyword evidence="2 6" id="KW-0812">Transmembrane</keyword>
<dbReference type="OrthoDB" id="100006at2759"/>
<evidence type="ECO:0000313" key="8">
    <source>
        <dbReference type="EMBL" id="KAE9391097.1"/>
    </source>
</evidence>
<evidence type="ECO:0000256" key="6">
    <source>
        <dbReference type="SAM" id="Phobius"/>
    </source>
</evidence>
<protein>
    <recommendedName>
        <fullName evidence="10">STE3-domain-containing protein</fullName>
    </recommendedName>
</protein>
<evidence type="ECO:0000313" key="9">
    <source>
        <dbReference type="Proteomes" id="UP000799118"/>
    </source>
</evidence>
<feature type="chain" id="PRO_5025627340" description="STE3-domain-containing protein" evidence="7">
    <location>
        <begin position="17"/>
        <end position="330"/>
    </location>
</feature>
<feature type="transmembrane region" description="Helical" evidence="6">
    <location>
        <begin position="240"/>
        <end position="260"/>
    </location>
</feature>
<keyword evidence="3 6" id="KW-1133">Transmembrane helix</keyword>
<evidence type="ECO:0000256" key="4">
    <source>
        <dbReference type="ARBA" id="ARBA00023136"/>
    </source>
</evidence>
<sequence length="330" mass="36911">MAVSYLLLLLFDRSRPQNQAPIEALTSSDICFPLLLANVLQSTGTVMSLKWALRDEVVAGTFCGIQGGIKQAGNVGTAVWSFLLSLHLFNLLFLRFHNDKDSVLDNDPRRLGHGCSRGHHRAYSASYPRAGSVFRDFWALIFLEYFFEFLSAALSMILYITIILRVRGNLVHTDGGKWNLQFVPSGDSWRLAVGRDLIDTAMMKFAQNMVWFPICYAIILIPVTIARLQSFAGKSVSFEATVFTDVVFNMTGLVNVTLHISLSRFYPDMDVVPLPDFHTQRRAMDSLAEAGGVTPFTLTRSDTAETYRRDRETTLRGAASTPERRASNGH</sequence>
<dbReference type="PANTHER" id="PTHR23112">
    <property type="entry name" value="G PROTEIN-COUPLED RECEPTOR 157-RELATED"/>
    <property type="match status" value="1"/>
</dbReference>
<evidence type="ECO:0008006" key="10">
    <source>
        <dbReference type="Google" id="ProtNLM"/>
    </source>
</evidence>
<keyword evidence="4 6" id="KW-0472">Membrane</keyword>
<dbReference type="PANTHER" id="PTHR23112:SF37">
    <property type="entry name" value="G PROTEIN-COUPLED RECEPTOR GPR1"/>
    <property type="match status" value="1"/>
</dbReference>
<reference evidence="8" key="1">
    <citation type="journal article" date="2019" name="Environ. Microbiol.">
        <title>Fungal ecological strategies reflected in gene transcription - a case study of two litter decomposers.</title>
        <authorList>
            <person name="Barbi F."/>
            <person name="Kohler A."/>
            <person name="Barry K."/>
            <person name="Baskaran P."/>
            <person name="Daum C."/>
            <person name="Fauchery L."/>
            <person name="Ihrmark K."/>
            <person name="Kuo A."/>
            <person name="LaButti K."/>
            <person name="Lipzen A."/>
            <person name="Morin E."/>
            <person name="Grigoriev I.V."/>
            <person name="Henrissat B."/>
            <person name="Lindahl B."/>
            <person name="Martin F."/>
        </authorList>
    </citation>
    <scope>NUCLEOTIDE SEQUENCE</scope>
    <source>
        <strain evidence="8">JB14</strain>
    </source>
</reference>
<feature type="compositionally biased region" description="Basic and acidic residues" evidence="5">
    <location>
        <begin position="302"/>
        <end position="314"/>
    </location>
</feature>
<keyword evidence="7" id="KW-0732">Signal</keyword>
<name>A0A6A4H1M5_9AGAR</name>
<dbReference type="GO" id="GO:0007189">
    <property type="term" value="P:adenylate cyclase-activating G protein-coupled receptor signaling pathway"/>
    <property type="evidence" value="ECO:0007669"/>
    <property type="project" value="TreeGrafter"/>
</dbReference>
<dbReference type="EMBL" id="ML769636">
    <property type="protein sequence ID" value="KAE9391097.1"/>
    <property type="molecule type" value="Genomic_DNA"/>
</dbReference>
<evidence type="ECO:0000256" key="3">
    <source>
        <dbReference type="ARBA" id="ARBA00022989"/>
    </source>
</evidence>
<organism evidence="8 9">
    <name type="scientific">Gymnopus androsaceus JB14</name>
    <dbReference type="NCBI Taxonomy" id="1447944"/>
    <lineage>
        <taxon>Eukaryota</taxon>
        <taxon>Fungi</taxon>
        <taxon>Dikarya</taxon>
        <taxon>Basidiomycota</taxon>
        <taxon>Agaricomycotina</taxon>
        <taxon>Agaricomycetes</taxon>
        <taxon>Agaricomycetidae</taxon>
        <taxon>Agaricales</taxon>
        <taxon>Marasmiineae</taxon>
        <taxon>Omphalotaceae</taxon>
        <taxon>Gymnopus</taxon>
    </lineage>
</organism>
<feature type="transmembrane region" description="Helical" evidence="6">
    <location>
        <begin position="137"/>
        <end position="160"/>
    </location>
</feature>
<keyword evidence="9" id="KW-1185">Reference proteome</keyword>
<feature type="region of interest" description="Disordered" evidence="5">
    <location>
        <begin position="301"/>
        <end position="330"/>
    </location>
</feature>
<comment type="subcellular location">
    <subcellularLocation>
        <location evidence="1">Membrane</location>
        <topology evidence="1">Multi-pass membrane protein</topology>
    </subcellularLocation>
</comment>
<feature type="transmembrane region" description="Helical" evidence="6">
    <location>
        <begin position="210"/>
        <end position="228"/>
    </location>
</feature>
<gene>
    <name evidence="8" type="ORF">BT96DRAFT_945625</name>
</gene>
<proteinExistence type="predicted"/>
<evidence type="ECO:0000256" key="7">
    <source>
        <dbReference type="SAM" id="SignalP"/>
    </source>
</evidence>
<evidence type="ECO:0000256" key="5">
    <source>
        <dbReference type="SAM" id="MobiDB-lite"/>
    </source>
</evidence>
<dbReference type="GO" id="GO:0004930">
    <property type="term" value="F:G protein-coupled receptor activity"/>
    <property type="evidence" value="ECO:0007669"/>
    <property type="project" value="TreeGrafter"/>
</dbReference>
<accession>A0A6A4H1M5</accession>
<dbReference type="AlphaFoldDB" id="A0A6A4H1M5"/>
<dbReference type="Proteomes" id="UP000799118">
    <property type="component" value="Unassembled WGS sequence"/>
</dbReference>
<feature type="signal peptide" evidence="7">
    <location>
        <begin position="1"/>
        <end position="16"/>
    </location>
</feature>